<keyword evidence="4" id="KW-0808">Transferase</keyword>
<dbReference type="GeneID" id="110423973"/>
<evidence type="ECO:0000256" key="17">
    <source>
        <dbReference type="ARBA" id="ARBA00048679"/>
    </source>
</evidence>
<evidence type="ECO:0000256" key="8">
    <source>
        <dbReference type="ARBA" id="ARBA00022741"/>
    </source>
</evidence>
<dbReference type="PANTHER" id="PTHR27002">
    <property type="entry name" value="RECEPTOR-LIKE SERINE/THREONINE-PROTEIN KINASE SD1-8"/>
    <property type="match status" value="1"/>
</dbReference>
<evidence type="ECO:0000256" key="7">
    <source>
        <dbReference type="ARBA" id="ARBA00022737"/>
    </source>
</evidence>
<sequence length="670" mass="74538">MTLLYKSKAFLLFLITISALTSFITCQSPTYSYHYCLGPDNDTATAGYKSNLTDVLDSISSKASNDSFYNDSLNGIYSLFLCRGDVSSDVCQDCVSNATQTLTQRCPSDKSAVIWYDQCMLRYSNINFFGLVRLLPGVLMWNTLNDTSPDEGTIGAQGLIFSLVDHAPYTENMFETKEMVVGNGPDRRYGLVQCSRDLNVSACSSCLRDLLDQTENCCIEKRGWRILTPSCYIRYEMYQFYEQPSAPPPENEAGDGKGGNSTRKTIIIIVSSLAGVFVSVLVGFFFLYYSSLVRKRRQEGEGTSQVILLRSCQGSKRADLMEAGIHLSDEDHSGELHHINLATIQSATNNFSRGNKLGEGGFGPVYKGKMPNGKEIAVKRLSLKSSQGLEEFKNEVKLIFKLQHKNLVRLLGYCLEEEEKLLIYEYMANTSLDAFLFDPEKCKVLDWEKRSNIINGTARGLQYLHEDSRLKIIHRDLKASNVLLDDDMNPKISDFGTARIFAGNQIEANTERVVGTYGYMAPEYALEGLFSNKSDVYSFGILTLEILSGKKNRGFYHQDCGQSLITYAWQLWNDGRGLELIDSNIADGCPIDDVVRWIHIALLCVQDDPALRPTMSSVILMLGSRSVNLPQPSSPPYSAARFVTTSDLSSTTQTETGILTSDQSSTTAAS</sequence>
<dbReference type="OrthoDB" id="945590at2759"/>
<evidence type="ECO:0000256" key="11">
    <source>
        <dbReference type="ARBA" id="ARBA00022989"/>
    </source>
</evidence>
<dbReference type="SUPFAM" id="SSF56112">
    <property type="entry name" value="Protein kinase-like (PK-like)"/>
    <property type="match status" value="1"/>
</dbReference>
<evidence type="ECO:0000313" key="23">
    <source>
        <dbReference type="RefSeq" id="XP_021294092.1"/>
    </source>
</evidence>
<feature type="domain" description="Gnk2-homologous" evidence="21">
    <location>
        <begin position="134"/>
        <end position="240"/>
    </location>
</feature>
<feature type="domain" description="Protein kinase" evidence="20">
    <location>
        <begin position="351"/>
        <end position="629"/>
    </location>
</feature>
<evidence type="ECO:0000256" key="14">
    <source>
        <dbReference type="ARBA" id="ARBA00023170"/>
    </source>
</evidence>
<reference evidence="23" key="1">
    <citation type="submission" date="2025-08" db="UniProtKB">
        <authorList>
            <consortium name="RefSeq"/>
        </authorList>
    </citation>
    <scope>IDENTIFICATION</scope>
    <source>
        <tissue evidence="23">Leaf</tissue>
    </source>
</reference>
<feature type="signal peptide" evidence="19">
    <location>
        <begin position="1"/>
        <end position="26"/>
    </location>
</feature>
<evidence type="ECO:0000256" key="13">
    <source>
        <dbReference type="ARBA" id="ARBA00023157"/>
    </source>
</evidence>
<evidence type="ECO:0000256" key="15">
    <source>
        <dbReference type="ARBA" id="ARBA00023180"/>
    </source>
</evidence>
<dbReference type="GO" id="GO:0005524">
    <property type="term" value="F:ATP binding"/>
    <property type="evidence" value="ECO:0007669"/>
    <property type="project" value="UniProtKB-KW"/>
</dbReference>
<evidence type="ECO:0000256" key="12">
    <source>
        <dbReference type="ARBA" id="ARBA00023136"/>
    </source>
</evidence>
<accession>A0A6J1B3Z3</accession>
<dbReference type="Pfam" id="PF01657">
    <property type="entry name" value="Stress-antifung"/>
    <property type="match status" value="2"/>
</dbReference>
<keyword evidence="10" id="KW-0067">ATP-binding</keyword>
<dbReference type="RefSeq" id="XP_021294092.1">
    <property type="nucleotide sequence ID" value="XM_021438417.1"/>
</dbReference>
<comment type="catalytic activity">
    <reaction evidence="16">
        <text>L-threonyl-[protein] + ATP = O-phospho-L-threonyl-[protein] + ADP + H(+)</text>
        <dbReference type="Rhea" id="RHEA:46608"/>
        <dbReference type="Rhea" id="RHEA-COMP:11060"/>
        <dbReference type="Rhea" id="RHEA-COMP:11605"/>
        <dbReference type="ChEBI" id="CHEBI:15378"/>
        <dbReference type="ChEBI" id="CHEBI:30013"/>
        <dbReference type="ChEBI" id="CHEBI:30616"/>
        <dbReference type="ChEBI" id="CHEBI:61977"/>
        <dbReference type="ChEBI" id="CHEBI:456216"/>
        <dbReference type="EC" id="2.7.11.1"/>
    </reaction>
</comment>
<evidence type="ECO:0000259" key="20">
    <source>
        <dbReference type="PROSITE" id="PS50011"/>
    </source>
</evidence>
<evidence type="ECO:0000256" key="4">
    <source>
        <dbReference type="ARBA" id="ARBA00022679"/>
    </source>
</evidence>
<evidence type="ECO:0000256" key="16">
    <source>
        <dbReference type="ARBA" id="ARBA00047899"/>
    </source>
</evidence>
<dbReference type="AlphaFoldDB" id="A0A6J1B3Z3"/>
<dbReference type="InterPro" id="IPR002902">
    <property type="entry name" value="GNK2"/>
</dbReference>
<gene>
    <name evidence="23" type="primary">LOC110423973</name>
</gene>
<keyword evidence="8" id="KW-0547">Nucleotide-binding</keyword>
<keyword evidence="22" id="KW-1185">Reference proteome</keyword>
<feature type="domain" description="Gnk2-homologous" evidence="21">
    <location>
        <begin position="30"/>
        <end position="128"/>
    </location>
</feature>
<keyword evidence="5 18" id="KW-0812">Transmembrane</keyword>
<dbReference type="Pfam" id="PF07714">
    <property type="entry name" value="PK_Tyr_Ser-Thr"/>
    <property type="match status" value="1"/>
</dbReference>
<organism evidence="22 23">
    <name type="scientific">Herrania umbratica</name>
    <dbReference type="NCBI Taxonomy" id="108875"/>
    <lineage>
        <taxon>Eukaryota</taxon>
        <taxon>Viridiplantae</taxon>
        <taxon>Streptophyta</taxon>
        <taxon>Embryophyta</taxon>
        <taxon>Tracheophyta</taxon>
        <taxon>Spermatophyta</taxon>
        <taxon>Magnoliopsida</taxon>
        <taxon>eudicotyledons</taxon>
        <taxon>Gunneridae</taxon>
        <taxon>Pentapetalae</taxon>
        <taxon>rosids</taxon>
        <taxon>malvids</taxon>
        <taxon>Malvales</taxon>
        <taxon>Malvaceae</taxon>
        <taxon>Byttnerioideae</taxon>
        <taxon>Herrania</taxon>
    </lineage>
</organism>
<keyword evidence="3" id="KW-0723">Serine/threonine-protein kinase</keyword>
<name>A0A6J1B3Z3_9ROSI</name>
<dbReference type="FunFam" id="3.30.200.20:FF:000195">
    <property type="entry name" value="G-type lectin S-receptor-like serine/threonine-protein kinase"/>
    <property type="match status" value="1"/>
</dbReference>
<dbReference type="GO" id="GO:0005886">
    <property type="term" value="C:plasma membrane"/>
    <property type="evidence" value="ECO:0007669"/>
    <property type="project" value="TreeGrafter"/>
</dbReference>
<dbReference type="InterPro" id="IPR000719">
    <property type="entry name" value="Prot_kinase_dom"/>
</dbReference>
<evidence type="ECO:0000256" key="1">
    <source>
        <dbReference type="ARBA" id="ARBA00004167"/>
    </source>
</evidence>
<dbReference type="Gene3D" id="3.30.430.20">
    <property type="entry name" value="Gnk2 domain, C-X8-C-X2-C motif"/>
    <property type="match status" value="2"/>
</dbReference>
<keyword evidence="7" id="KW-0677">Repeat</keyword>
<dbReference type="SMART" id="SM00220">
    <property type="entry name" value="S_TKc"/>
    <property type="match status" value="1"/>
</dbReference>
<dbReference type="PANTHER" id="PTHR27002:SF804">
    <property type="entry name" value="OS02G0710500 PROTEIN"/>
    <property type="match status" value="1"/>
</dbReference>
<dbReference type="InterPro" id="IPR008271">
    <property type="entry name" value="Ser/Thr_kinase_AS"/>
</dbReference>
<feature type="chain" id="PRO_5026703570" description="non-specific serine/threonine protein kinase" evidence="19">
    <location>
        <begin position="27"/>
        <end position="670"/>
    </location>
</feature>
<protein>
    <recommendedName>
        <fullName evidence="2">non-specific serine/threonine protein kinase</fullName>
        <ecNumber evidence="2">2.7.11.1</ecNumber>
    </recommendedName>
</protein>
<dbReference type="Gene3D" id="3.30.200.20">
    <property type="entry name" value="Phosphorylase Kinase, domain 1"/>
    <property type="match status" value="1"/>
</dbReference>
<dbReference type="CDD" id="cd14066">
    <property type="entry name" value="STKc_IRAK"/>
    <property type="match status" value="1"/>
</dbReference>
<evidence type="ECO:0000256" key="5">
    <source>
        <dbReference type="ARBA" id="ARBA00022692"/>
    </source>
</evidence>
<dbReference type="InterPro" id="IPR038408">
    <property type="entry name" value="GNK2_sf"/>
</dbReference>
<comment type="subcellular location">
    <subcellularLocation>
        <location evidence="1">Membrane</location>
        <topology evidence="1">Single-pass membrane protein</topology>
    </subcellularLocation>
</comment>
<dbReference type="CDD" id="cd23509">
    <property type="entry name" value="Gnk2-like"/>
    <property type="match status" value="2"/>
</dbReference>
<feature type="transmembrane region" description="Helical" evidence="18">
    <location>
        <begin position="266"/>
        <end position="289"/>
    </location>
</feature>
<evidence type="ECO:0000256" key="18">
    <source>
        <dbReference type="SAM" id="Phobius"/>
    </source>
</evidence>
<keyword evidence="14" id="KW-0675">Receptor</keyword>
<dbReference type="InterPro" id="IPR011009">
    <property type="entry name" value="Kinase-like_dom_sf"/>
</dbReference>
<keyword evidence="6 19" id="KW-0732">Signal</keyword>
<evidence type="ECO:0000256" key="2">
    <source>
        <dbReference type="ARBA" id="ARBA00012513"/>
    </source>
</evidence>
<keyword evidence="13" id="KW-1015">Disulfide bond</keyword>
<evidence type="ECO:0000256" key="19">
    <source>
        <dbReference type="SAM" id="SignalP"/>
    </source>
</evidence>
<evidence type="ECO:0000256" key="6">
    <source>
        <dbReference type="ARBA" id="ARBA00022729"/>
    </source>
</evidence>
<dbReference type="FunFam" id="1.10.510.10:FF:001697">
    <property type="entry name" value="Uncharacterized protein"/>
    <property type="match status" value="1"/>
</dbReference>
<dbReference type="PROSITE" id="PS00108">
    <property type="entry name" value="PROTEIN_KINASE_ST"/>
    <property type="match status" value="1"/>
</dbReference>
<keyword evidence="12 18" id="KW-0472">Membrane</keyword>
<dbReference type="InterPro" id="IPR001245">
    <property type="entry name" value="Ser-Thr/Tyr_kinase_cat_dom"/>
</dbReference>
<evidence type="ECO:0000313" key="22">
    <source>
        <dbReference type="Proteomes" id="UP000504621"/>
    </source>
</evidence>
<dbReference type="PROSITE" id="PS50011">
    <property type="entry name" value="PROTEIN_KINASE_DOM"/>
    <property type="match status" value="1"/>
</dbReference>
<dbReference type="Proteomes" id="UP000504621">
    <property type="component" value="Unplaced"/>
</dbReference>
<comment type="catalytic activity">
    <reaction evidence="17">
        <text>L-seryl-[protein] + ATP = O-phospho-L-seryl-[protein] + ADP + H(+)</text>
        <dbReference type="Rhea" id="RHEA:17989"/>
        <dbReference type="Rhea" id="RHEA-COMP:9863"/>
        <dbReference type="Rhea" id="RHEA-COMP:11604"/>
        <dbReference type="ChEBI" id="CHEBI:15378"/>
        <dbReference type="ChEBI" id="CHEBI:29999"/>
        <dbReference type="ChEBI" id="CHEBI:30616"/>
        <dbReference type="ChEBI" id="CHEBI:83421"/>
        <dbReference type="ChEBI" id="CHEBI:456216"/>
        <dbReference type="EC" id="2.7.11.1"/>
    </reaction>
</comment>
<evidence type="ECO:0000259" key="21">
    <source>
        <dbReference type="PROSITE" id="PS51473"/>
    </source>
</evidence>
<evidence type="ECO:0000256" key="3">
    <source>
        <dbReference type="ARBA" id="ARBA00022527"/>
    </source>
</evidence>
<keyword evidence="11 18" id="KW-1133">Transmembrane helix</keyword>
<dbReference type="Gene3D" id="1.10.510.10">
    <property type="entry name" value="Transferase(Phosphotransferase) domain 1"/>
    <property type="match status" value="1"/>
</dbReference>
<dbReference type="PROSITE" id="PS51473">
    <property type="entry name" value="GNK2"/>
    <property type="match status" value="2"/>
</dbReference>
<dbReference type="EC" id="2.7.11.1" evidence="2"/>
<proteinExistence type="predicted"/>
<keyword evidence="15" id="KW-0325">Glycoprotein</keyword>
<evidence type="ECO:0000256" key="10">
    <source>
        <dbReference type="ARBA" id="ARBA00022840"/>
    </source>
</evidence>
<evidence type="ECO:0000256" key="9">
    <source>
        <dbReference type="ARBA" id="ARBA00022777"/>
    </source>
</evidence>
<keyword evidence="9" id="KW-0418">Kinase</keyword>
<dbReference type="GO" id="GO:0004674">
    <property type="term" value="F:protein serine/threonine kinase activity"/>
    <property type="evidence" value="ECO:0007669"/>
    <property type="project" value="UniProtKB-KW"/>
</dbReference>